<sequence length="859" mass="96294">MPLTITFLQSALLLWSTIAQWGFSVPLRRGPDCPGYSASNVKKTDSGITADLTLAGSECNIYGQDLHELKFLAEYQTDSRLHVMIYDKAEQVYQVPDFVVPRPGGSSSAGGSLLEVSVEEDPFSFMIKRKSNGEVLFTTEGSEIIFETQYLRLRTSLPDSPILYGLGEHTDSLQLPTSNYIRTFWARDAGGVPAGENLYGNHPVYYEYRPKSDTTHGVLLLNSDGMDIKINNDDGQYLEYNVLGGIIDLYFLAGPGPYDVAREYSEISLKPAMMPYWGFGFHQCRFGYKSVDEVAAVVANYSAAGIPLETMWTDIDYMDQYKVFTLGERFPLKDMRSLVNDLHDNDQHYIVMVDPAVAYQNYDAFNRGKDADIFIKNSDGSIYKGRVWPGVTAFPDWFHENTQGYWDSEFESFFSPSSGVDIDALWIDMNEPSNFCVWPCASPEAEDEGTDIVEVKARKMSRQSDQDYPKRGLRGRNLINPSYKIKNAFGLLSNKTAKTDIIHQGGWAEYDTHNLYGTMMSRTSRNSLLKRRPDKRPMVITRSTFVGAGSYVGHWLGDNISAWDQYQTSIRHLLQFVSFFQIPMVGADVCGFLGNTTETLCARWTMLGAFYPFYRNHNVDGAISQEAYRWKSVTDAAKKAIDARYRLLDYIYTAMHKQTVDGTPMLAPMWFNYPTDSATHAIELQYFYGPALLVSPVTEPEATSVTLYLPDDIFYDFWSLKQVRGTGGAVTLKNIDFTSIPVYIRGGSIIPARVKSANTTTALRSEDFELLIAPGKDGKANGALYLDDGESLHPSGTSEIQFSYDGKTIEMNGTFGYKTRVGVKSITILGSDAAKQFELNEGLDGSWSRDVSQLKQISV</sequence>
<gene>
    <name evidence="1" type="ORF">BDR25DRAFT_288003</name>
</gene>
<proteinExistence type="predicted"/>
<evidence type="ECO:0000313" key="1">
    <source>
        <dbReference type="EMBL" id="KAF2470215.1"/>
    </source>
</evidence>
<protein>
    <submittedName>
        <fullName evidence="1">Alpha/beta-glucosidase agdC</fullName>
    </submittedName>
</protein>
<dbReference type="Proteomes" id="UP000799755">
    <property type="component" value="Unassembled WGS sequence"/>
</dbReference>
<comment type="caution">
    <text evidence="1">The sequence shown here is derived from an EMBL/GenBank/DDBJ whole genome shotgun (WGS) entry which is preliminary data.</text>
</comment>
<reference evidence="1" key="1">
    <citation type="journal article" date="2020" name="Stud. Mycol.">
        <title>101 Dothideomycetes genomes: a test case for predicting lifestyles and emergence of pathogens.</title>
        <authorList>
            <person name="Haridas S."/>
            <person name="Albert R."/>
            <person name="Binder M."/>
            <person name="Bloem J."/>
            <person name="Labutti K."/>
            <person name="Salamov A."/>
            <person name="Andreopoulos B."/>
            <person name="Baker S."/>
            <person name="Barry K."/>
            <person name="Bills G."/>
            <person name="Bluhm B."/>
            <person name="Cannon C."/>
            <person name="Castanera R."/>
            <person name="Culley D."/>
            <person name="Daum C."/>
            <person name="Ezra D."/>
            <person name="Gonzalez J."/>
            <person name="Henrissat B."/>
            <person name="Kuo A."/>
            <person name="Liang C."/>
            <person name="Lipzen A."/>
            <person name="Lutzoni F."/>
            <person name="Magnuson J."/>
            <person name="Mondo S."/>
            <person name="Nolan M."/>
            <person name="Ohm R."/>
            <person name="Pangilinan J."/>
            <person name="Park H.-J."/>
            <person name="Ramirez L."/>
            <person name="Alfaro M."/>
            <person name="Sun H."/>
            <person name="Tritt A."/>
            <person name="Yoshinaga Y."/>
            <person name="Zwiers L.-H."/>
            <person name="Turgeon B."/>
            <person name="Goodwin S."/>
            <person name="Spatafora J."/>
            <person name="Crous P."/>
            <person name="Grigoriev I."/>
        </authorList>
    </citation>
    <scope>NUCLEOTIDE SEQUENCE</scope>
    <source>
        <strain evidence="1">ATCC 200398</strain>
    </source>
</reference>
<organism evidence="1 2">
    <name type="scientific">Lindgomyces ingoldianus</name>
    <dbReference type="NCBI Taxonomy" id="673940"/>
    <lineage>
        <taxon>Eukaryota</taxon>
        <taxon>Fungi</taxon>
        <taxon>Dikarya</taxon>
        <taxon>Ascomycota</taxon>
        <taxon>Pezizomycotina</taxon>
        <taxon>Dothideomycetes</taxon>
        <taxon>Pleosporomycetidae</taxon>
        <taxon>Pleosporales</taxon>
        <taxon>Lindgomycetaceae</taxon>
        <taxon>Lindgomyces</taxon>
    </lineage>
</organism>
<evidence type="ECO:0000313" key="2">
    <source>
        <dbReference type="Proteomes" id="UP000799755"/>
    </source>
</evidence>
<accession>A0ACB6QUN1</accession>
<dbReference type="EMBL" id="MU003509">
    <property type="protein sequence ID" value="KAF2470215.1"/>
    <property type="molecule type" value="Genomic_DNA"/>
</dbReference>
<name>A0ACB6QUN1_9PLEO</name>
<keyword evidence="2" id="KW-1185">Reference proteome</keyword>